<organism evidence="2 3">
    <name type="scientific">Candidatus Lumbricidiphila eiseniae</name>
    <dbReference type="NCBI Taxonomy" id="1969409"/>
    <lineage>
        <taxon>Bacteria</taxon>
        <taxon>Bacillati</taxon>
        <taxon>Actinomycetota</taxon>
        <taxon>Actinomycetes</taxon>
        <taxon>Micrococcales</taxon>
        <taxon>Microbacteriaceae</taxon>
        <taxon>Candidatus Lumbricidiphila</taxon>
    </lineage>
</organism>
<dbReference type="AlphaFoldDB" id="A0A2A6FTT1"/>
<dbReference type="Proteomes" id="UP000219994">
    <property type="component" value="Unassembled WGS sequence"/>
</dbReference>
<comment type="caution">
    <text evidence="2">The sequence shown here is derived from an EMBL/GenBank/DDBJ whole genome shotgun (WGS) entry which is preliminary data.</text>
</comment>
<evidence type="ECO:0000313" key="3">
    <source>
        <dbReference type="Proteomes" id="UP000219994"/>
    </source>
</evidence>
<protein>
    <recommendedName>
        <fullName evidence="1">M23ase beta-sheet core domain-containing protein</fullName>
    </recommendedName>
</protein>
<name>A0A2A6FTT1_9MICO</name>
<evidence type="ECO:0000313" key="2">
    <source>
        <dbReference type="EMBL" id="PDQ36058.1"/>
    </source>
</evidence>
<dbReference type="EMBL" id="NAEP01000023">
    <property type="protein sequence ID" value="PDQ36058.1"/>
    <property type="molecule type" value="Genomic_DNA"/>
</dbReference>
<dbReference type="Gene3D" id="2.70.70.10">
    <property type="entry name" value="Glucose Permease (Domain IIA)"/>
    <property type="match status" value="1"/>
</dbReference>
<dbReference type="CDD" id="cd12797">
    <property type="entry name" value="M23_peptidase"/>
    <property type="match status" value="1"/>
</dbReference>
<evidence type="ECO:0000259" key="1">
    <source>
        <dbReference type="Pfam" id="PF01551"/>
    </source>
</evidence>
<dbReference type="PANTHER" id="PTHR21666">
    <property type="entry name" value="PEPTIDASE-RELATED"/>
    <property type="match status" value="1"/>
</dbReference>
<dbReference type="PANTHER" id="PTHR21666:SF270">
    <property type="entry name" value="MUREIN HYDROLASE ACTIVATOR ENVC"/>
    <property type="match status" value="1"/>
</dbReference>
<accession>A0A2A6FTT1</accession>
<proteinExistence type="predicted"/>
<reference evidence="3" key="1">
    <citation type="submission" date="2017-03" db="EMBL/GenBank/DDBJ databases">
        <authorList>
            <person name="Lund M.B."/>
        </authorList>
    </citation>
    <scope>NUCLEOTIDE SEQUENCE [LARGE SCALE GENOMIC DNA]</scope>
</reference>
<dbReference type="GO" id="GO:0004222">
    <property type="term" value="F:metalloendopeptidase activity"/>
    <property type="evidence" value="ECO:0007669"/>
    <property type="project" value="TreeGrafter"/>
</dbReference>
<dbReference type="InterPro" id="IPR016047">
    <property type="entry name" value="M23ase_b-sheet_dom"/>
</dbReference>
<dbReference type="SUPFAM" id="SSF51261">
    <property type="entry name" value="Duplicated hybrid motif"/>
    <property type="match status" value="1"/>
</dbReference>
<dbReference type="InterPro" id="IPR050570">
    <property type="entry name" value="Cell_wall_metabolism_enzyme"/>
</dbReference>
<dbReference type="InterPro" id="IPR011055">
    <property type="entry name" value="Dup_hybrid_motif"/>
</dbReference>
<gene>
    <name evidence="2" type="ORF">B5766_02645</name>
</gene>
<feature type="domain" description="M23ase beta-sheet core" evidence="1">
    <location>
        <begin position="87"/>
        <end position="179"/>
    </location>
</feature>
<dbReference type="Pfam" id="PF01551">
    <property type="entry name" value="Peptidase_M23"/>
    <property type="match status" value="1"/>
</dbReference>
<sequence>MVGASRSVAVALMTAVGVLLMLSTASMAVAGGDSRTLSVPSVAADTGLITASSANTATRTQTWAWPVPSPIHILEPFRAPLTRYTAGHRGVDLAAEVGGTITAPADGVVSFVGEVADKPVVAIEHGTGVVSAMEPVVAAVALGTEITRGDPVGIVGVGSHTEGHGIHFGVRVNGEYVSPLLFFGGIPRAVLLPLP</sequence>